<reference evidence="2" key="1">
    <citation type="submission" date="2020-05" db="EMBL/GenBank/DDBJ databases">
        <title>Mycena genomes resolve the evolution of fungal bioluminescence.</title>
        <authorList>
            <person name="Tsai I.J."/>
        </authorList>
    </citation>
    <scope>NUCLEOTIDE SEQUENCE</scope>
    <source>
        <strain evidence="2">160909Yilan</strain>
    </source>
</reference>
<evidence type="ECO:0000313" key="2">
    <source>
        <dbReference type="EMBL" id="KAF7351274.1"/>
    </source>
</evidence>
<feature type="region of interest" description="Disordered" evidence="1">
    <location>
        <begin position="1"/>
        <end position="22"/>
    </location>
</feature>
<protein>
    <submittedName>
        <fullName evidence="2">Uncharacterized protein</fullName>
    </submittedName>
</protein>
<dbReference type="Proteomes" id="UP000623467">
    <property type="component" value="Unassembled WGS sequence"/>
</dbReference>
<name>A0A8H6Y3K3_9AGAR</name>
<sequence length="145" mass="16654">MSPSNTPPDDLATPRMGKDARLQQEHWRMLNEEASALRLKIAELQNARVAFGLFPLPTVQPLHSVLSKKEEEAEMERHLGPRPVPPPPASSGNSAGHRRYTSMLAQRAFRWRKLKARLMLEEEVVALRAQIFELRRQMRRISARL</sequence>
<organism evidence="2 3">
    <name type="scientific">Mycena sanguinolenta</name>
    <dbReference type="NCBI Taxonomy" id="230812"/>
    <lineage>
        <taxon>Eukaryota</taxon>
        <taxon>Fungi</taxon>
        <taxon>Dikarya</taxon>
        <taxon>Basidiomycota</taxon>
        <taxon>Agaricomycotina</taxon>
        <taxon>Agaricomycetes</taxon>
        <taxon>Agaricomycetidae</taxon>
        <taxon>Agaricales</taxon>
        <taxon>Marasmiineae</taxon>
        <taxon>Mycenaceae</taxon>
        <taxon>Mycena</taxon>
    </lineage>
</organism>
<dbReference type="EMBL" id="JACAZH010000013">
    <property type="protein sequence ID" value="KAF7351274.1"/>
    <property type="molecule type" value="Genomic_DNA"/>
</dbReference>
<gene>
    <name evidence="2" type="ORF">MSAN_01558900</name>
</gene>
<dbReference type="AlphaFoldDB" id="A0A8H6Y3K3"/>
<evidence type="ECO:0000313" key="3">
    <source>
        <dbReference type="Proteomes" id="UP000623467"/>
    </source>
</evidence>
<feature type="region of interest" description="Disordered" evidence="1">
    <location>
        <begin position="67"/>
        <end position="98"/>
    </location>
</feature>
<keyword evidence="3" id="KW-1185">Reference proteome</keyword>
<feature type="compositionally biased region" description="Basic and acidic residues" evidence="1">
    <location>
        <begin position="67"/>
        <end position="79"/>
    </location>
</feature>
<accession>A0A8H6Y3K3</accession>
<proteinExistence type="predicted"/>
<dbReference type="OrthoDB" id="3069916at2759"/>
<evidence type="ECO:0000256" key="1">
    <source>
        <dbReference type="SAM" id="MobiDB-lite"/>
    </source>
</evidence>
<comment type="caution">
    <text evidence="2">The sequence shown here is derived from an EMBL/GenBank/DDBJ whole genome shotgun (WGS) entry which is preliminary data.</text>
</comment>